<reference evidence="3" key="1">
    <citation type="journal article" date="2019" name="Int. J. Syst. Evol. Microbiol.">
        <title>The Global Catalogue of Microorganisms (GCM) 10K type strain sequencing project: providing services to taxonomists for standard genome sequencing and annotation.</title>
        <authorList>
            <consortium name="The Broad Institute Genomics Platform"/>
            <consortium name="The Broad Institute Genome Sequencing Center for Infectious Disease"/>
            <person name="Wu L."/>
            <person name="Ma J."/>
        </authorList>
    </citation>
    <scope>NUCLEOTIDE SEQUENCE [LARGE SCALE GENOMIC DNA]</scope>
    <source>
        <strain evidence="3">KCTC 23984</strain>
    </source>
</reference>
<keyword evidence="1" id="KW-0732">Signal</keyword>
<organism evidence="2 3">
    <name type="scientific">Pontibacter toksunensis</name>
    <dbReference type="NCBI Taxonomy" id="1332631"/>
    <lineage>
        <taxon>Bacteria</taxon>
        <taxon>Pseudomonadati</taxon>
        <taxon>Bacteroidota</taxon>
        <taxon>Cytophagia</taxon>
        <taxon>Cytophagales</taxon>
        <taxon>Hymenobacteraceae</taxon>
        <taxon>Pontibacter</taxon>
    </lineage>
</organism>
<gene>
    <name evidence="2" type="ORF">ACFS7Z_19705</name>
</gene>
<evidence type="ECO:0000313" key="2">
    <source>
        <dbReference type="EMBL" id="MFD3002606.1"/>
    </source>
</evidence>
<sequence length="134" mass="14915">MKLLFILILLPLGYLVSNSPEADKTSEEYIYELTVNSPGVDSVIFNLFITGYTLSETGARTPLELEKQDLKTPYKLILRNGNYTAIVDNMSKDAVIISRVQGIKNGERMGFGSGEAKRTIIDFGFGGNYLVRKK</sequence>
<proteinExistence type="predicted"/>
<keyword evidence="3" id="KW-1185">Reference proteome</keyword>
<protein>
    <submittedName>
        <fullName evidence="2">Uncharacterized protein</fullName>
    </submittedName>
</protein>
<feature type="signal peptide" evidence="1">
    <location>
        <begin position="1"/>
        <end position="22"/>
    </location>
</feature>
<feature type="chain" id="PRO_5045655500" evidence="1">
    <location>
        <begin position="23"/>
        <end position="134"/>
    </location>
</feature>
<evidence type="ECO:0000313" key="3">
    <source>
        <dbReference type="Proteomes" id="UP001597641"/>
    </source>
</evidence>
<dbReference type="Proteomes" id="UP001597641">
    <property type="component" value="Unassembled WGS sequence"/>
</dbReference>
<comment type="caution">
    <text evidence="2">The sequence shown here is derived from an EMBL/GenBank/DDBJ whole genome shotgun (WGS) entry which is preliminary data.</text>
</comment>
<dbReference type="RefSeq" id="WP_377488319.1">
    <property type="nucleotide sequence ID" value="NZ_JBHUOX010000018.1"/>
</dbReference>
<dbReference type="EMBL" id="JBHUOX010000018">
    <property type="protein sequence ID" value="MFD3002606.1"/>
    <property type="molecule type" value="Genomic_DNA"/>
</dbReference>
<name>A0ABW6C058_9BACT</name>
<accession>A0ABW6C058</accession>
<evidence type="ECO:0000256" key="1">
    <source>
        <dbReference type="SAM" id="SignalP"/>
    </source>
</evidence>